<comment type="caution">
    <text evidence="1">The sequence shown here is derived from an EMBL/GenBank/DDBJ whole genome shotgun (WGS) entry which is preliminary data.</text>
</comment>
<evidence type="ECO:0000313" key="2">
    <source>
        <dbReference type="Proteomes" id="UP000247932"/>
    </source>
</evidence>
<dbReference type="OrthoDB" id="7085726at2"/>
<sequence length="108" mass="12450">MRSLYYILVDIDLHPYLANAPDGVLKIAITADNCRKNAPIIYIEGKGKADNACSLSLEDVYKYSFLKYFEEQKITWILDFIRDIPNFTEKELTQEIVSHGLALVTQEY</sequence>
<dbReference type="Proteomes" id="UP000247932">
    <property type="component" value="Unassembled WGS sequence"/>
</dbReference>
<accession>A0A2V4E030</accession>
<dbReference type="AlphaFoldDB" id="A0A2V4E030"/>
<proteinExistence type="predicted"/>
<gene>
    <name evidence="1" type="ORF">DKK70_11250</name>
</gene>
<protein>
    <submittedName>
        <fullName evidence="1">Uncharacterized protein</fullName>
    </submittedName>
</protein>
<name>A0A2V4E030_9GAMM</name>
<keyword evidence="2" id="KW-1185">Reference proteome</keyword>
<evidence type="ECO:0000313" key="1">
    <source>
        <dbReference type="EMBL" id="PXZ06532.1"/>
    </source>
</evidence>
<dbReference type="EMBL" id="QGLR01000012">
    <property type="protein sequence ID" value="PXZ06532.1"/>
    <property type="molecule type" value="Genomic_DNA"/>
</dbReference>
<reference evidence="1 2" key="1">
    <citation type="submission" date="2018-05" db="EMBL/GenBank/DDBJ databases">
        <title>Reference genomes for bee gut microbiota database.</title>
        <authorList>
            <person name="Ellegaard K.M."/>
        </authorList>
    </citation>
    <scope>NUCLEOTIDE SEQUENCE [LARGE SCALE GENOMIC DNA]</scope>
    <source>
        <strain evidence="1 2">ESL0182</strain>
    </source>
</reference>
<dbReference type="RefSeq" id="WP_110434080.1">
    <property type="nucleotide sequence ID" value="NZ_QGLR01000012.1"/>
</dbReference>
<organism evidence="1 2">
    <name type="scientific">Gilliamella apicola</name>
    <dbReference type="NCBI Taxonomy" id="1196095"/>
    <lineage>
        <taxon>Bacteria</taxon>
        <taxon>Pseudomonadati</taxon>
        <taxon>Pseudomonadota</taxon>
        <taxon>Gammaproteobacteria</taxon>
        <taxon>Orbales</taxon>
        <taxon>Orbaceae</taxon>
        <taxon>Gilliamella</taxon>
    </lineage>
</organism>